<dbReference type="GO" id="GO:0017128">
    <property type="term" value="F:phospholipid scramblase activity"/>
    <property type="evidence" value="ECO:0007669"/>
    <property type="project" value="InterPro"/>
</dbReference>
<sequence>MQNPLTKYLNTQDSMDQAQNYQLDEYKKRKDASCLDILGNQAGILIQQKFDNFQFRCLSPNVFQVFSINDQGQLMQQLAFFKCIEISSDCSKCCLGPKIRPFEMLAIQDAKTFYQTQIIQVKKILIERFLNLTEIIHALVAAQIYFIIGSYIYDSENNLKYMIEASTCQKYFWFRCPCSEECNQVDLEIKLPDGVVVAPIQKQLKNCCQKQNQDYYSDNLKVLFPQKASKEDKALILAATIFIEFSYFMRG</sequence>
<comment type="caution">
    <text evidence="4">The sequence shown here is derived from an EMBL/GenBank/DDBJ whole genome shotgun (WGS) entry which is preliminary data.</text>
</comment>
<evidence type="ECO:0000313" key="5">
    <source>
        <dbReference type="Proteomes" id="UP000692954"/>
    </source>
</evidence>
<evidence type="ECO:0000313" key="3">
    <source>
        <dbReference type="EMBL" id="CAD8119148.1"/>
    </source>
</evidence>
<evidence type="ECO:0000256" key="1">
    <source>
        <dbReference type="ARBA" id="ARBA00005350"/>
    </source>
</evidence>
<dbReference type="Pfam" id="PF03803">
    <property type="entry name" value="Scramblase"/>
    <property type="match status" value="1"/>
</dbReference>
<dbReference type="PANTHER" id="PTHR23248:SF9">
    <property type="entry name" value="PHOSPHOLIPID SCRAMBLASE"/>
    <property type="match status" value="1"/>
</dbReference>
<dbReference type="EMBL" id="CAJJDN010000120">
    <property type="protein sequence ID" value="CAD8119148.1"/>
    <property type="molecule type" value="Genomic_DNA"/>
</dbReference>
<evidence type="ECO:0000313" key="4">
    <source>
        <dbReference type="EMBL" id="CAD8119149.1"/>
    </source>
</evidence>
<proteinExistence type="inferred from homology"/>
<dbReference type="GO" id="GO:0005886">
    <property type="term" value="C:plasma membrane"/>
    <property type="evidence" value="ECO:0007669"/>
    <property type="project" value="TreeGrafter"/>
</dbReference>
<name>A0A8S1QU84_9CILI</name>
<gene>
    <name evidence="3" type="ORF">PSON_ATCC_30995.1.T1200026</name>
    <name evidence="4" type="ORF">PSON_ATCC_30995.1.T1200027</name>
</gene>
<dbReference type="OrthoDB" id="444338at2759"/>
<dbReference type="AlphaFoldDB" id="A0A8S1QU84"/>
<organism evidence="4 5">
    <name type="scientific">Paramecium sonneborni</name>
    <dbReference type="NCBI Taxonomy" id="65129"/>
    <lineage>
        <taxon>Eukaryota</taxon>
        <taxon>Sar</taxon>
        <taxon>Alveolata</taxon>
        <taxon>Ciliophora</taxon>
        <taxon>Intramacronucleata</taxon>
        <taxon>Oligohymenophorea</taxon>
        <taxon>Peniculida</taxon>
        <taxon>Parameciidae</taxon>
        <taxon>Paramecium</taxon>
    </lineage>
</organism>
<dbReference type="EMBL" id="CAJJDN010000120">
    <property type="protein sequence ID" value="CAD8119149.1"/>
    <property type="molecule type" value="Genomic_DNA"/>
</dbReference>
<reference evidence="4" key="1">
    <citation type="submission" date="2021-01" db="EMBL/GenBank/DDBJ databases">
        <authorList>
            <consortium name="Genoscope - CEA"/>
            <person name="William W."/>
        </authorList>
    </citation>
    <scope>NUCLEOTIDE SEQUENCE</scope>
</reference>
<dbReference type="Proteomes" id="UP000692954">
    <property type="component" value="Unassembled WGS sequence"/>
</dbReference>
<evidence type="ECO:0000256" key="2">
    <source>
        <dbReference type="RuleBase" id="RU363116"/>
    </source>
</evidence>
<dbReference type="InterPro" id="IPR005552">
    <property type="entry name" value="Scramblase"/>
</dbReference>
<comment type="similarity">
    <text evidence="1 2">Belongs to the phospholipid scramblase family.</text>
</comment>
<accession>A0A8S1QU84</accession>
<keyword evidence="5" id="KW-1185">Reference proteome</keyword>
<protein>
    <recommendedName>
        <fullName evidence="2">Phospholipid scramblase</fullName>
    </recommendedName>
</protein>
<dbReference type="PANTHER" id="PTHR23248">
    <property type="entry name" value="PHOSPHOLIPID SCRAMBLASE-RELATED"/>
    <property type="match status" value="1"/>
</dbReference>